<dbReference type="SUPFAM" id="SSF143548">
    <property type="entry name" value="Serine metabolism enzymes domain"/>
    <property type="match status" value="1"/>
</dbReference>
<dbReference type="Pfam" id="PF00389">
    <property type="entry name" value="2-Hacid_dh"/>
    <property type="match status" value="1"/>
</dbReference>
<dbReference type="PANTHER" id="PTHR42938">
    <property type="entry name" value="FORMATE DEHYDROGENASE 1"/>
    <property type="match status" value="1"/>
</dbReference>
<keyword evidence="9" id="KW-0028">Amino-acid biosynthesis</keyword>
<reference evidence="14" key="1">
    <citation type="submission" date="2020-01" db="EMBL/GenBank/DDBJ databases">
        <authorList>
            <person name="Rat A."/>
        </authorList>
    </citation>
    <scope>NUCLEOTIDE SEQUENCE</scope>
    <source>
        <strain evidence="14">LMG 28251</strain>
    </source>
</reference>
<sequence length="528" mass="56098">MPRVLISDKLSPAAIAIFERRGIEVDFKPGLAPAELRAIIGEYDGLAIRSATKVTREVLEVAPRLRVVGRAGIGVDNVDVTSATARGVVVMNTPYGNAITTAEHAIAMMFALARQIPEASASTKAGKWEKNRFMGVELFAKTLGLIGCGNIGSIVADRAVGLKMKVVAFDPFLSEKRALELGVEKVELEELLVRADFVTLHTPLIEQTRNILNRETIAKLRRGARIINCARGGLVDEVALHEALVSGQIAGAALDVFEEEPATANPLFALENVVCTPHLGAATAEAQENVALQVADQMADFLLSGAVSNAINMPSVSAEEAPRLKPYMELARHLGALVGQLTASGDDAIRVIRIEYEGHAAELNRKPLTAAALAGVLTPLMGAVNMVNAPVVARERGIDVAETIHERTGEYHTLIRLTVVTDAQTRSVEGTLVAADKPRLVSIKGIAVEADFAPHMLYVTNHDKPGFIGRFGTALADAGVNIATFHLGRASEGGDAICLVSLDAPLPEGVLATVRTLPLVVQAKDLSF</sequence>
<dbReference type="InterPro" id="IPR029009">
    <property type="entry name" value="ASB_dom_sf"/>
</dbReference>
<dbReference type="PROSITE" id="PS00670">
    <property type="entry name" value="D_2_HYDROXYACID_DH_2"/>
    <property type="match status" value="1"/>
</dbReference>
<protein>
    <recommendedName>
        <fullName evidence="4 9">D-3-phosphoglycerate dehydrogenase</fullName>
        <ecNumber evidence="9">1.1.1.95</ecNumber>
    </recommendedName>
</protein>
<evidence type="ECO:0000256" key="8">
    <source>
        <dbReference type="ARBA" id="ARBA00048731"/>
    </source>
</evidence>
<evidence type="ECO:0000256" key="3">
    <source>
        <dbReference type="ARBA" id="ARBA00005854"/>
    </source>
</evidence>
<dbReference type="EMBL" id="JAAEDH010000008">
    <property type="protein sequence ID" value="MBR0655270.1"/>
    <property type="molecule type" value="Genomic_DNA"/>
</dbReference>
<dbReference type="Gene3D" id="3.40.50.720">
    <property type="entry name" value="NAD(P)-binding Rossmann-like Domain"/>
    <property type="match status" value="2"/>
</dbReference>
<comment type="catalytic activity">
    <reaction evidence="7">
        <text>(R)-2-hydroxyglutarate + NAD(+) = 2-oxoglutarate + NADH + H(+)</text>
        <dbReference type="Rhea" id="RHEA:49612"/>
        <dbReference type="ChEBI" id="CHEBI:15378"/>
        <dbReference type="ChEBI" id="CHEBI:15801"/>
        <dbReference type="ChEBI" id="CHEBI:16810"/>
        <dbReference type="ChEBI" id="CHEBI:57540"/>
        <dbReference type="ChEBI" id="CHEBI:57945"/>
        <dbReference type="EC" id="1.1.1.399"/>
    </reaction>
</comment>
<dbReference type="NCBIfam" id="TIGR01327">
    <property type="entry name" value="PGDH"/>
    <property type="match status" value="1"/>
</dbReference>
<comment type="similarity">
    <text evidence="3 9">Belongs to the D-isomer specific 2-hydroxyacid dehydrogenase family.</text>
</comment>
<dbReference type="SUPFAM" id="SSF55021">
    <property type="entry name" value="ACT-like"/>
    <property type="match status" value="1"/>
</dbReference>
<dbReference type="InterPro" id="IPR036291">
    <property type="entry name" value="NAD(P)-bd_dom_sf"/>
</dbReference>
<dbReference type="Gene3D" id="3.30.70.260">
    <property type="match status" value="1"/>
</dbReference>
<evidence type="ECO:0000256" key="5">
    <source>
        <dbReference type="ARBA" id="ARBA00023002"/>
    </source>
</evidence>
<keyword evidence="15" id="KW-1185">Reference proteome</keyword>
<organism evidence="14 15">
    <name type="scientific">Plastoroseomonas arctica</name>
    <dbReference type="NCBI Taxonomy" id="1509237"/>
    <lineage>
        <taxon>Bacteria</taxon>
        <taxon>Pseudomonadati</taxon>
        <taxon>Pseudomonadota</taxon>
        <taxon>Alphaproteobacteria</taxon>
        <taxon>Acetobacterales</taxon>
        <taxon>Acetobacteraceae</taxon>
        <taxon>Plastoroseomonas</taxon>
    </lineage>
</organism>
<evidence type="ECO:0000256" key="4">
    <source>
        <dbReference type="ARBA" id="ARBA00021582"/>
    </source>
</evidence>
<accession>A0AAF1JWE4</accession>
<evidence type="ECO:0000259" key="13">
    <source>
        <dbReference type="Pfam" id="PF19304"/>
    </source>
</evidence>
<name>A0AAF1JWE4_9PROT</name>
<dbReference type="Pfam" id="PF02826">
    <property type="entry name" value="2-Hacid_dh_C"/>
    <property type="match status" value="1"/>
</dbReference>
<evidence type="ECO:0000313" key="15">
    <source>
        <dbReference type="Proteomes" id="UP001196068"/>
    </source>
</evidence>
<dbReference type="FunFam" id="3.30.1330.90:FF:000003">
    <property type="entry name" value="D-3-phosphoglycerate dehydrogenase"/>
    <property type="match status" value="1"/>
</dbReference>
<dbReference type="PROSITE" id="PS00671">
    <property type="entry name" value="D_2_HYDROXYACID_DH_3"/>
    <property type="match status" value="1"/>
</dbReference>
<dbReference type="InterPro" id="IPR002912">
    <property type="entry name" value="ACT_dom"/>
</dbReference>
<evidence type="ECO:0000259" key="10">
    <source>
        <dbReference type="Pfam" id="PF00389"/>
    </source>
</evidence>
<evidence type="ECO:0000256" key="9">
    <source>
        <dbReference type="RuleBase" id="RU363003"/>
    </source>
</evidence>
<dbReference type="Gene3D" id="3.30.1330.90">
    <property type="entry name" value="D-3-phosphoglycerate dehydrogenase, domain 3"/>
    <property type="match status" value="1"/>
</dbReference>
<evidence type="ECO:0000259" key="12">
    <source>
        <dbReference type="Pfam" id="PF02826"/>
    </source>
</evidence>
<evidence type="ECO:0000259" key="11">
    <source>
        <dbReference type="Pfam" id="PF01842"/>
    </source>
</evidence>
<dbReference type="FunFam" id="3.40.50.720:FF:000021">
    <property type="entry name" value="D-3-phosphoglycerate dehydrogenase"/>
    <property type="match status" value="1"/>
</dbReference>
<evidence type="ECO:0000256" key="7">
    <source>
        <dbReference type="ARBA" id="ARBA00048126"/>
    </source>
</evidence>
<dbReference type="InterPro" id="IPR029753">
    <property type="entry name" value="D-isomer_DH_CS"/>
</dbReference>
<evidence type="ECO:0000256" key="6">
    <source>
        <dbReference type="ARBA" id="ARBA00023027"/>
    </source>
</evidence>
<dbReference type="InterPro" id="IPR045865">
    <property type="entry name" value="ACT-like_dom_sf"/>
</dbReference>
<dbReference type="InterPro" id="IPR045626">
    <property type="entry name" value="PGDH_ASB_dom"/>
</dbReference>
<dbReference type="GO" id="GO:0006564">
    <property type="term" value="P:L-serine biosynthetic process"/>
    <property type="evidence" value="ECO:0007669"/>
    <property type="project" value="UniProtKB-UniRule"/>
</dbReference>
<keyword evidence="5 9" id="KW-0560">Oxidoreductase</keyword>
<comment type="function">
    <text evidence="1">Catalyzes the reversible oxidation of 3-phospho-D-glycerate to 3-phosphonooxypyruvate, the first step of the phosphorylated L-serine biosynthesis pathway. Also catalyzes the reversible oxidation of 2-hydroxyglutarate to 2-oxoglutarate.</text>
</comment>
<dbReference type="Pfam" id="PF19304">
    <property type="entry name" value="PGDH_inter"/>
    <property type="match status" value="1"/>
</dbReference>
<dbReference type="RefSeq" id="WP_211874098.1">
    <property type="nucleotide sequence ID" value="NZ_JAAEDH010000008.1"/>
</dbReference>
<dbReference type="SUPFAM" id="SSF51735">
    <property type="entry name" value="NAD(P)-binding Rossmann-fold domains"/>
    <property type="match status" value="1"/>
</dbReference>
<dbReference type="SUPFAM" id="SSF52283">
    <property type="entry name" value="Formate/glycerate dehydrogenase catalytic domain-like"/>
    <property type="match status" value="1"/>
</dbReference>
<dbReference type="InterPro" id="IPR006236">
    <property type="entry name" value="PGDH"/>
</dbReference>
<keyword evidence="9" id="KW-0718">Serine biosynthesis</keyword>
<comment type="pathway">
    <text evidence="2 9">Amino-acid biosynthesis; L-serine biosynthesis; L-serine from 3-phospho-D-glycerate: step 1/3.</text>
</comment>
<dbReference type="Proteomes" id="UP001196068">
    <property type="component" value="Unassembled WGS sequence"/>
</dbReference>
<dbReference type="InterPro" id="IPR006140">
    <property type="entry name" value="D-isomer_DH_NAD-bd"/>
</dbReference>
<proteinExistence type="inferred from homology"/>
<evidence type="ECO:0000313" key="14">
    <source>
        <dbReference type="EMBL" id="MBR0655270.1"/>
    </source>
</evidence>
<dbReference type="PANTHER" id="PTHR42938:SF47">
    <property type="entry name" value="HYDROXYPYRUVATE REDUCTASE"/>
    <property type="match status" value="1"/>
</dbReference>
<dbReference type="AlphaFoldDB" id="A0AAF1JWE4"/>
<dbReference type="CDD" id="cd04902">
    <property type="entry name" value="ACT_3PGDH-xct"/>
    <property type="match status" value="1"/>
</dbReference>
<feature type="domain" description="D-isomer specific 2-hydroxyacid dehydrogenase catalytic" evidence="10">
    <location>
        <begin position="4"/>
        <end position="312"/>
    </location>
</feature>
<dbReference type="CDD" id="cd12173">
    <property type="entry name" value="PGDH_4"/>
    <property type="match status" value="1"/>
</dbReference>
<comment type="catalytic activity">
    <reaction evidence="8 9">
        <text>(2R)-3-phosphoglycerate + NAD(+) = 3-phosphooxypyruvate + NADH + H(+)</text>
        <dbReference type="Rhea" id="RHEA:12641"/>
        <dbReference type="ChEBI" id="CHEBI:15378"/>
        <dbReference type="ChEBI" id="CHEBI:18110"/>
        <dbReference type="ChEBI" id="CHEBI:57540"/>
        <dbReference type="ChEBI" id="CHEBI:57945"/>
        <dbReference type="ChEBI" id="CHEBI:58272"/>
        <dbReference type="EC" id="1.1.1.95"/>
    </reaction>
</comment>
<evidence type="ECO:0000256" key="2">
    <source>
        <dbReference type="ARBA" id="ARBA00005216"/>
    </source>
</evidence>
<keyword evidence="6 9" id="KW-0520">NAD</keyword>
<feature type="domain" description="ACT" evidence="11">
    <location>
        <begin position="455"/>
        <end position="517"/>
    </location>
</feature>
<reference evidence="14" key="2">
    <citation type="journal article" date="2021" name="Syst. Appl. Microbiol.">
        <title>Roseomonas hellenica sp. nov., isolated from roots of wild-growing Alkanna tinctoria.</title>
        <authorList>
            <person name="Rat A."/>
            <person name="Naranjo H.D."/>
            <person name="Lebbe L."/>
            <person name="Cnockaert M."/>
            <person name="Krigas N."/>
            <person name="Grigoriadou K."/>
            <person name="Maloupa E."/>
            <person name="Willems A."/>
        </authorList>
    </citation>
    <scope>NUCLEOTIDE SEQUENCE</scope>
    <source>
        <strain evidence="14">LMG 28251</strain>
    </source>
</reference>
<dbReference type="EC" id="1.1.1.95" evidence="9"/>
<dbReference type="GO" id="GO:0051287">
    <property type="term" value="F:NAD binding"/>
    <property type="evidence" value="ECO:0007669"/>
    <property type="project" value="UniProtKB-UniRule"/>
</dbReference>
<dbReference type="Pfam" id="PF01842">
    <property type="entry name" value="ACT"/>
    <property type="match status" value="1"/>
</dbReference>
<evidence type="ECO:0000256" key="1">
    <source>
        <dbReference type="ARBA" id="ARBA00003800"/>
    </source>
</evidence>
<gene>
    <name evidence="14" type="ORF">GXW79_09265</name>
</gene>
<dbReference type="GO" id="GO:0004617">
    <property type="term" value="F:phosphoglycerate dehydrogenase activity"/>
    <property type="evidence" value="ECO:0007669"/>
    <property type="project" value="UniProtKB-UniRule"/>
</dbReference>
<dbReference type="InterPro" id="IPR006139">
    <property type="entry name" value="D-isomer_2_OHA_DH_cat_dom"/>
</dbReference>
<feature type="domain" description="D-isomer specific 2-hydroxyacid dehydrogenase NAD-binding" evidence="12">
    <location>
        <begin position="106"/>
        <end position="280"/>
    </location>
</feature>
<feature type="domain" description="D-3-phosphoglycerate dehydrogenase ASB" evidence="13">
    <location>
        <begin position="323"/>
        <end position="444"/>
    </location>
</feature>
<comment type="caution">
    <text evidence="14">The sequence shown here is derived from an EMBL/GenBank/DDBJ whole genome shotgun (WGS) entry which is preliminary data.</text>
</comment>